<dbReference type="Proteomes" id="UP000008711">
    <property type="component" value="Unassembled WGS sequence"/>
</dbReference>
<reference evidence="2 3" key="1">
    <citation type="journal article" date="2007" name="Nature">
        <title>Evolution of genes and genomes on the Drosophila phylogeny.</title>
        <authorList>
            <consortium name="Drosophila 12 Genomes Consortium"/>
            <person name="Clark A.G."/>
            <person name="Eisen M.B."/>
            <person name="Smith D.R."/>
            <person name="Bergman C.M."/>
            <person name="Oliver B."/>
            <person name="Markow T.A."/>
            <person name="Kaufman T.C."/>
            <person name="Kellis M."/>
            <person name="Gelbart W."/>
            <person name="Iyer V.N."/>
            <person name="Pollard D.A."/>
            <person name="Sackton T.B."/>
            <person name="Larracuente A.M."/>
            <person name="Singh N.D."/>
            <person name="Abad J.P."/>
            <person name="Abt D.N."/>
            <person name="Adryan B."/>
            <person name="Aguade M."/>
            <person name="Akashi H."/>
            <person name="Anderson W.W."/>
            <person name="Aquadro C.F."/>
            <person name="Ardell D.H."/>
            <person name="Arguello R."/>
            <person name="Artieri C.G."/>
            <person name="Barbash D.A."/>
            <person name="Barker D."/>
            <person name="Barsanti P."/>
            <person name="Batterham P."/>
            <person name="Batzoglou S."/>
            <person name="Begun D."/>
            <person name="Bhutkar A."/>
            <person name="Blanco E."/>
            <person name="Bosak S.A."/>
            <person name="Bradley R.K."/>
            <person name="Brand A.D."/>
            <person name="Brent M.R."/>
            <person name="Brooks A.N."/>
            <person name="Brown R.H."/>
            <person name="Butlin R.K."/>
            <person name="Caggese C."/>
            <person name="Calvi B.R."/>
            <person name="Bernardo de Carvalho A."/>
            <person name="Caspi A."/>
            <person name="Castrezana S."/>
            <person name="Celniker S.E."/>
            <person name="Chang J.L."/>
            <person name="Chapple C."/>
            <person name="Chatterji S."/>
            <person name="Chinwalla A."/>
            <person name="Civetta A."/>
            <person name="Clifton S.W."/>
            <person name="Comeron J.M."/>
            <person name="Costello J.C."/>
            <person name="Coyne J.A."/>
            <person name="Daub J."/>
            <person name="David R.G."/>
            <person name="Delcher A.L."/>
            <person name="Delehaunty K."/>
            <person name="Do C.B."/>
            <person name="Ebling H."/>
            <person name="Edwards K."/>
            <person name="Eickbush T."/>
            <person name="Evans J.D."/>
            <person name="Filipski A."/>
            <person name="Findeiss S."/>
            <person name="Freyhult E."/>
            <person name="Fulton L."/>
            <person name="Fulton R."/>
            <person name="Garcia A.C."/>
            <person name="Gardiner A."/>
            <person name="Garfield D.A."/>
            <person name="Garvin B.E."/>
            <person name="Gibson G."/>
            <person name="Gilbert D."/>
            <person name="Gnerre S."/>
            <person name="Godfrey J."/>
            <person name="Good R."/>
            <person name="Gotea V."/>
            <person name="Gravely B."/>
            <person name="Greenberg A.J."/>
            <person name="Griffiths-Jones S."/>
            <person name="Gross S."/>
            <person name="Guigo R."/>
            <person name="Gustafson E.A."/>
            <person name="Haerty W."/>
            <person name="Hahn M.W."/>
            <person name="Halligan D.L."/>
            <person name="Halpern A.L."/>
            <person name="Halter G.M."/>
            <person name="Han M.V."/>
            <person name="Heger A."/>
            <person name="Hillier L."/>
            <person name="Hinrichs A.S."/>
            <person name="Holmes I."/>
            <person name="Hoskins R.A."/>
            <person name="Hubisz M.J."/>
            <person name="Hultmark D."/>
            <person name="Huntley M.A."/>
            <person name="Jaffe D.B."/>
            <person name="Jagadeeshan S."/>
            <person name="Jeck W.R."/>
            <person name="Johnson J."/>
            <person name="Jones C.D."/>
            <person name="Jordan W.C."/>
            <person name="Karpen G.H."/>
            <person name="Kataoka E."/>
            <person name="Keightley P.D."/>
            <person name="Kheradpour P."/>
            <person name="Kirkness E.F."/>
            <person name="Koerich L.B."/>
            <person name="Kristiansen K."/>
            <person name="Kudrna D."/>
            <person name="Kulathinal R.J."/>
            <person name="Kumar S."/>
            <person name="Kwok R."/>
            <person name="Lander E."/>
            <person name="Langley C.H."/>
            <person name="Lapoint R."/>
            <person name="Lazzaro B.P."/>
            <person name="Lee S.J."/>
            <person name="Levesque L."/>
            <person name="Li R."/>
            <person name="Lin C.F."/>
            <person name="Lin M.F."/>
            <person name="Lindblad-Toh K."/>
            <person name="Llopart A."/>
            <person name="Long M."/>
            <person name="Low L."/>
            <person name="Lozovsky E."/>
            <person name="Lu J."/>
            <person name="Luo M."/>
            <person name="Machado C.A."/>
            <person name="Makalowski W."/>
            <person name="Marzo M."/>
            <person name="Matsuda M."/>
            <person name="Matzkin L."/>
            <person name="McAllister B."/>
            <person name="McBride C.S."/>
            <person name="McKernan B."/>
            <person name="McKernan K."/>
            <person name="Mendez-Lago M."/>
            <person name="Minx P."/>
            <person name="Mollenhauer M.U."/>
            <person name="Montooth K."/>
            <person name="Mount S.M."/>
            <person name="Mu X."/>
            <person name="Myers E."/>
            <person name="Negre B."/>
            <person name="Newfeld S."/>
            <person name="Nielsen R."/>
            <person name="Noor M.A."/>
            <person name="O'Grady P."/>
            <person name="Pachter L."/>
            <person name="Papaceit M."/>
            <person name="Parisi M.J."/>
            <person name="Parisi M."/>
            <person name="Parts L."/>
            <person name="Pedersen J.S."/>
            <person name="Pesole G."/>
            <person name="Phillippy A.M."/>
            <person name="Ponting C.P."/>
            <person name="Pop M."/>
            <person name="Porcelli D."/>
            <person name="Powell J.R."/>
            <person name="Prohaska S."/>
            <person name="Pruitt K."/>
            <person name="Puig M."/>
            <person name="Quesneville H."/>
            <person name="Ram K.R."/>
            <person name="Rand D."/>
            <person name="Rasmussen M.D."/>
            <person name="Reed L.K."/>
            <person name="Reenan R."/>
            <person name="Reily A."/>
            <person name="Remington K.A."/>
            <person name="Rieger T.T."/>
            <person name="Ritchie M.G."/>
            <person name="Robin C."/>
            <person name="Rogers Y.H."/>
            <person name="Rohde C."/>
            <person name="Rozas J."/>
            <person name="Rubenfield M.J."/>
            <person name="Ruiz A."/>
            <person name="Russo S."/>
            <person name="Salzberg S.L."/>
            <person name="Sanchez-Gracia A."/>
            <person name="Saranga D.J."/>
            <person name="Sato H."/>
            <person name="Schaeffer S.W."/>
            <person name="Schatz M.C."/>
            <person name="Schlenke T."/>
            <person name="Schwartz R."/>
            <person name="Segarra C."/>
            <person name="Singh R.S."/>
            <person name="Sirot L."/>
            <person name="Sirota M."/>
            <person name="Sisneros N.B."/>
            <person name="Smith C.D."/>
            <person name="Smith T.F."/>
            <person name="Spieth J."/>
            <person name="Stage D.E."/>
            <person name="Stark A."/>
            <person name="Stephan W."/>
            <person name="Strausberg R.L."/>
            <person name="Strempel S."/>
            <person name="Sturgill D."/>
            <person name="Sutton G."/>
            <person name="Sutton G.G."/>
            <person name="Tao W."/>
            <person name="Teichmann S."/>
            <person name="Tobari Y.N."/>
            <person name="Tomimura Y."/>
            <person name="Tsolas J.M."/>
            <person name="Valente V.L."/>
            <person name="Venter E."/>
            <person name="Venter J.C."/>
            <person name="Vicario S."/>
            <person name="Vieira F.G."/>
            <person name="Vilella A.J."/>
            <person name="Villasante A."/>
            <person name="Walenz B."/>
            <person name="Wang J."/>
            <person name="Wasserman M."/>
            <person name="Watts T."/>
            <person name="Wilson D."/>
            <person name="Wilson R.K."/>
            <person name="Wing R.A."/>
            <person name="Wolfner M.F."/>
            <person name="Wong A."/>
            <person name="Wong G.K."/>
            <person name="Wu C.I."/>
            <person name="Wu G."/>
            <person name="Yamamoto D."/>
            <person name="Yang H.P."/>
            <person name="Yang S.P."/>
            <person name="Yorke J.A."/>
            <person name="Yoshida K."/>
            <person name="Zdobnov E."/>
            <person name="Zhang P."/>
            <person name="Zhang Y."/>
            <person name="Zimin A.V."/>
            <person name="Baldwin J."/>
            <person name="Abdouelleil A."/>
            <person name="Abdulkadir J."/>
            <person name="Abebe A."/>
            <person name="Abera B."/>
            <person name="Abreu J."/>
            <person name="Acer S.C."/>
            <person name="Aftuck L."/>
            <person name="Alexander A."/>
            <person name="An P."/>
            <person name="Anderson E."/>
            <person name="Anderson S."/>
            <person name="Arachi H."/>
            <person name="Azer M."/>
            <person name="Bachantsang P."/>
            <person name="Barry A."/>
            <person name="Bayul T."/>
            <person name="Berlin A."/>
            <person name="Bessette D."/>
            <person name="Bloom T."/>
            <person name="Blye J."/>
            <person name="Boguslavskiy L."/>
            <person name="Bonnet C."/>
            <person name="Boukhgalter B."/>
            <person name="Bourzgui I."/>
            <person name="Brown A."/>
            <person name="Cahill P."/>
            <person name="Channer S."/>
            <person name="Cheshatsang Y."/>
            <person name="Chuda L."/>
            <person name="Citroen M."/>
            <person name="Collymore A."/>
            <person name="Cooke P."/>
            <person name="Costello M."/>
            <person name="D'Aco K."/>
            <person name="Daza R."/>
            <person name="De Haan G."/>
            <person name="DeGray S."/>
            <person name="DeMaso C."/>
            <person name="Dhargay N."/>
            <person name="Dooley K."/>
            <person name="Dooley E."/>
            <person name="Doricent M."/>
            <person name="Dorje P."/>
            <person name="Dorjee K."/>
            <person name="Dupes A."/>
            <person name="Elong R."/>
            <person name="Falk J."/>
            <person name="Farina A."/>
            <person name="Faro S."/>
            <person name="Ferguson D."/>
            <person name="Fisher S."/>
            <person name="Foley C.D."/>
            <person name="Franke A."/>
            <person name="Friedrich D."/>
            <person name="Gadbois L."/>
            <person name="Gearin G."/>
            <person name="Gearin C.R."/>
            <person name="Giannoukos G."/>
            <person name="Goode T."/>
            <person name="Graham J."/>
            <person name="Grandbois E."/>
            <person name="Grewal S."/>
            <person name="Gyaltsen K."/>
            <person name="Hafez N."/>
            <person name="Hagos B."/>
            <person name="Hall J."/>
            <person name="Henson C."/>
            <person name="Hollinger A."/>
            <person name="Honan T."/>
            <person name="Huard M.D."/>
            <person name="Hughes L."/>
            <person name="Hurhula B."/>
            <person name="Husby M.E."/>
            <person name="Kamat A."/>
            <person name="Kanga B."/>
            <person name="Kashin S."/>
            <person name="Khazanovich D."/>
            <person name="Kisner P."/>
            <person name="Lance K."/>
            <person name="Lara M."/>
            <person name="Lee W."/>
            <person name="Lennon N."/>
            <person name="Letendre F."/>
            <person name="LeVine R."/>
            <person name="Lipovsky A."/>
            <person name="Liu X."/>
            <person name="Liu J."/>
            <person name="Liu S."/>
            <person name="Lokyitsang T."/>
            <person name="Lokyitsang Y."/>
            <person name="Lubonja R."/>
            <person name="Lui A."/>
            <person name="MacDonald P."/>
            <person name="Magnisalis V."/>
            <person name="Maru K."/>
            <person name="Matthews C."/>
            <person name="McCusker W."/>
            <person name="McDonough S."/>
            <person name="Mehta T."/>
            <person name="Meldrim J."/>
            <person name="Meneus L."/>
            <person name="Mihai O."/>
            <person name="Mihalev A."/>
            <person name="Mihova T."/>
            <person name="Mittelman R."/>
            <person name="Mlenga V."/>
            <person name="Montmayeur A."/>
            <person name="Mulrain L."/>
            <person name="Navidi A."/>
            <person name="Naylor J."/>
            <person name="Negash T."/>
            <person name="Nguyen T."/>
            <person name="Nguyen N."/>
            <person name="Nicol R."/>
            <person name="Norbu C."/>
            <person name="Norbu N."/>
            <person name="Novod N."/>
            <person name="O'Neill B."/>
            <person name="Osman S."/>
            <person name="Markiewicz E."/>
            <person name="Oyono O.L."/>
            <person name="Patti C."/>
            <person name="Phunkhang P."/>
            <person name="Pierre F."/>
            <person name="Priest M."/>
            <person name="Raghuraman S."/>
            <person name="Rege F."/>
            <person name="Reyes R."/>
            <person name="Rise C."/>
            <person name="Rogov P."/>
            <person name="Ross K."/>
            <person name="Ryan E."/>
            <person name="Settipalli S."/>
            <person name="Shea T."/>
            <person name="Sherpa N."/>
            <person name="Shi L."/>
            <person name="Shih D."/>
            <person name="Sparrow T."/>
            <person name="Spaulding J."/>
            <person name="Stalker J."/>
            <person name="Stange-Thomann N."/>
            <person name="Stavropoulos S."/>
            <person name="Stone C."/>
            <person name="Strader C."/>
            <person name="Tesfaye S."/>
            <person name="Thomson T."/>
            <person name="Thoulutsang Y."/>
            <person name="Thoulutsang D."/>
            <person name="Topham K."/>
            <person name="Topping I."/>
            <person name="Tsamla T."/>
            <person name="Vassiliev H."/>
            <person name="Vo A."/>
            <person name="Wangchuk T."/>
            <person name="Wangdi T."/>
            <person name="Weiand M."/>
            <person name="Wilkinson J."/>
            <person name="Wilson A."/>
            <person name="Yadav S."/>
            <person name="Young G."/>
            <person name="Yu Q."/>
            <person name="Zembek L."/>
            <person name="Zhong D."/>
            <person name="Zimmer A."/>
            <person name="Zwirko Z."/>
            <person name="Jaffe D.B."/>
            <person name="Alvarez P."/>
            <person name="Brockman W."/>
            <person name="Butler J."/>
            <person name="Chin C."/>
            <person name="Gnerre S."/>
            <person name="Grabherr M."/>
            <person name="Kleber M."/>
            <person name="Mauceli E."/>
            <person name="MacCallum I."/>
        </authorList>
    </citation>
    <scope>NUCLEOTIDE SEQUENCE [LARGE SCALE GENOMIC DNA]</scope>
    <source>
        <strain evidence="2 3">TSC#14021-0224.01</strain>
    </source>
</reference>
<accession>A0A0Q5RSC2</accession>
<protein>
    <submittedName>
        <fullName evidence="2">Uncharacterized protein</fullName>
    </submittedName>
</protein>
<dbReference type="OrthoDB" id="8060664at2759"/>
<sequence>MTKYLECVCCCPASSSSIETKILCDKEYNWCPFLCNRQCPTSYIYAHGYSMLKKICHKIIQNYNRKQCRETYTVFGGGNSTKDRPLIEKHKGNFEAYGLKNNKKNVVRAVMENESQKKMDIFKGLRASKARIRRGYEEDNDLIISKRFTGVGAKKRGLYASRIDNELKKKKSLEWDSRKNNQVKKNKLNEFNKNKVSKTAGKSIVDMQLNENYFDTKKYDKNKGLEGNGRHPAQEKSNENGKFKDRGGKNFENDLPKRNERSDIDMHWNENYFDTKKFDKNKGLE</sequence>
<feature type="non-terminal residue" evidence="2">
    <location>
        <position position="285"/>
    </location>
</feature>
<keyword evidence="3" id="KW-1185">Reference proteome</keyword>
<organism evidence="2 3">
    <name type="scientific">Drosophila erecta</name>
    <name type="common">Fruit fly</name>
    <dbReference type="NCBI Taxonomy" id="7220"/>
    <lineage>
        <taxon>Eukaryota</taxon>
        <taxon>Metazoa</taxon>
        <taxon>Ecdysozoa</taxon>
        <taxon>Arthropoda</taxon>
        <taxon>Hexapoda</taxon>
        <taxon>Insecta</taxon>
        <taxon>Pterygota</taxon>
        <taxon>Neoptera</taxon>
        <taxon>Endopterygota</taxon>
        <taxon>Diptera</taxon>
        <taxon>Brachycera</taxon>
        <taxon>Muscomorpha</taxon>
        <taxon>Ephydroidea</taxon>
        <taxon>Drosophilidae</taxon>
        <taxon>Drosophila</taxon>
        <taxon>Sophophora</taxon>
    </lineage>
</organism>
<reference evidence="2 3" key="2">
    <citation type="journal article" date="2008" name="Bioinformatics">
        <title>Assembly reconciliation.</title>
        <authorList>
            <person name="Zimin A.V."/>
            <person name="Smith D.R."/>
            <person name="Sutton G."/>
            <person name="Yorke J.A."/>
        </authorList>
    </citation>
    <scope>NUCLEOTIDE SEQUENCE [LARGE SCALE GENOMIC DNA]</scope>
    <source>
        <strain evidence="2 3">TSC#14021-0224.01</strain>
    </source>
</reference>
<gene>
    <name evidence="2" type="primary">Dere\GG26511</name>
    <name evidence="2" type="synonym">GG26511</name>
    <name evidence="2" type="ORF">Dere_GG26511</name>
</gene>
<evidence type="ECO:0000313" key="3">
    <source>
        <dbReference type="Proteomes" id="UP000008711"/>
    </source>
</evidence>
<feature type="region of interest" description="Disordered" evidence="1">
    <location>
        <begin position="220"/>
        <end position="264"/>
    </location>
</feature>
<evidence type="ECO:0000256" key="1">
    <source>
        <dbReference type="SAM" id="MobiDB-lite"/>
    </source>
</evidence>
<name>A0A0Q5RSC2_DROER</name>
<dbReference type="EMBL" id="CH954413">
    <property type="protein sequence ID" value="KQS08427.1"/>
    <property type="molecule type" value="Genomic_DNA"/>
</dbReference>
<proteinExistence type="predicted"/>
<evidence type="ECO:0000313" key="2">
    <source>
        <dbReference type="EMBL" id="KQS08427.1"/>
    </source>
</evidence>
<dbReference type="AlphaFoldDB" id="A0A0Q5RSC2"/>